<name>I0ENM0_HELC0</name>
<organism evidence="1 2">
    <name type="scientific">Helicobacter cetorum (strain ATCC BAA-429 / MIT 00-7128)</name>
    <dbReference type="NCBI Taxonomy" id="182217"/>
    <lineage>
        <taxon>Bacteria</taxon>
        <taxon>Pseudomonadati</taxon>
        <taxon>Campylobacterota</taxon>
        <taxon>Epsilonproteobacteria</taxon>
        <taxon>Campylobacterales</taxon>
        <taxon>Helicobacteraceae</taxon>
        <taxon>Helicobacter</taxon>
    </lineage>
</organism>
<proteinExistence type="predicted"/>
<dbReference type="KEGG" id="hce:HCW_06395"/>
<dbReference type="STRING" id="182217.HCW_06395"/>
<dbReference type="Proteomes" id="UP000005010">
    <property type="component" value="Chromosome"/>
</dbReference>
<dbReference type="AlphaFoldDB" id="I0ENM0"/>
<dbReference type="PATRIC" id="fig|182217.3.peg.1352"/>
<sequence length="69" mass="8256">MNNETYIERIECRTEFMEGSSIESKINTTIGIAEQRGYHLRDIKFVNYMYEWRMVEVALLIFDKKVSSK</sequence>
<dbReference type="EMBL" id="CP003479">
    <property type="protein sequence ID" value="AFI04539.1"/>
    <property type="molecule type" value="Genomic_DNA"/>
</dbReference>
<gene>
    <name evidence="1" type="ordered locus">HCW_06395</name>
</gene>
<protein>
    <submittedName>
        <fullName evidence="1">Uncharacterized protein</fullName>
    </submittedName>
</protein>
<evidence type="ECO:0000313" key="2">
    <source>
        <dbReference type="Proteomes" id="UP000005010"/>
    </source>
</evidence>
<reference evidence="2" key="1">
    <citation type="submission" date="2012-04" db="EMBL/GenBank/DDBJ databases">
        <title>Complete genome sequence of Helicobacter cetorum strain MIT 00-7128.</title>
        <authorList>
            <person name="Kersulyte D."/>
            <person name="Berg D.E."/>
        </authorList>
    </citation>
    <scope>NUCLEOTIDE SEQUENCE [LARGE SCALE GENOMIC DNA]</scope>
    <source>
        <strain evidence="2">MIT 00-7128</strain>
    </source>
</reference>
<accession>I0ENM0</accession>
<keyword evidence="2" id="KW-1185">Reference proteome</keyword>
<dbReference type="HOGENOM" id="CLU_2770197_0_0_7"/>
<evidence type="ECO:0000313" key="1">
    <source>
        <dbReference type="EMBL" id="AFI04539.1"/>
    </source>
</evidence>
<dbReference type="RefSeq" id="WP_014661407.1">
    <property type="nucleotide sequence ID" value="NC_017737.1"/>
</dbReference>